<organism evidence="7 8">
    <name type="scientific">Heterodera trifolii</name>
    <dbReference type="NCBI Taxonomy" id="157864"/>
    <lineage>
        <taxon>Eukaryota</taxon>
        <taxon>Metazoa</taxon>
        <taxon>Ecdysozoa</taxon>
        <taxon>Nematoda</taxon>
        <taxon>Chromadorea</taxon>
        <taxon>Rhabditida</taxon>
        <taxon>Tylenchina</taxon>
        <taxon>Tylenchomorpha</taxon>
        <taxon>Tylenchoidea</taxon>
        <taxon>Heteroderidae</taxon>
        <taxon>Heteroderinae</taxon>
        <taxon>Heterodera</taxon>
    </lineage>
</organism>
<feature type="compositionally biased region" description="Gly residues" evidence="5">
    <location>
        <begin position="86"/>
        <end position="96"/>
    </location>
</feature>
<feature type="region of interest" description="Disordered" evidence="5">
    <location>
        <begin position="1"/>
        <end position="49"/>
    </location>
</feature>
<dbReference type="InterPro" id="IPR039704">
    <property type="entry name" value="Myogenic_factor"/>
</dbReference>
<protein>
    <recommendedName>
        <fullName evidence="4">Myoblast determination protein 1 homolog</fullName>
    </recommendedName>
</protein>
<feature type="compositionally biased region" description="Basic and acidic residues" evidence="5">
    <location>
        <begin position="773"/>
        <end position="787"/>
    </location>
</feature>
<dbReference type="GO" id="GO:0005634">
    <property type="term" value="C:nucleus"/>
    <property type="evidence" value="ECO:0007669"/>
    <property type="project" value="UniProtKB-SubCell"/>
</dbReference>
<dbReference type="PANTHER" id="PTHR11534:SF9">
    <property type="entry name" value="MYOGENIC-DETERMINATION PROTEIN"/>
    <property type="match status" value="1"/>
</dbReference>
<evidence type="ECO:0000256" key="4">
    <source>
        <dbReference type="ARBA" id="ARBA00070761"/>
    </source>
</evidence>
<evidence type="ECO:0000313" key="7">
    <source>
        <dbReference type="EMBL" id="KAL3115956.1"/>
    </source>
</evidence>
<dbReference type="SMART" id="SM00353">
    <property type="entry name" value="HLH"/>
    <property type="match status" value="1"/>
</dbReference>
<accession>A0ABD2LL50</accession>
<feature type="region of interest" description="Disordered" evidence="5">
    <location>
        <begin position="357"/>
        <end position="473"/>
    </location>
</feature>
<feature type="domain" description="BHLH" evidence="6">
    <location>
        <begin position="465"/>
        <end position="516"/>
    </location>
</feature>
<evidence type="ECO:0000313" key="8">
    <source>
        <dbReference type="Proteomes" id="UP001620626"/>
    </source>
</evidence>
<evidence type="ECO:0000259" key="6">
    <source>
        <dbReference type="PROSITE" id="PS50888"/>
    </source>
</evidence>
<comment type="subcellular location">
    <subcellularLocation>
        <location evidence="1">Nucleus</location>
    </subcellularLocation>
</comment>
<feature type="region of interest" description="Disordered" evidence="5">
    <location>
        <begin position="734"/>
        <end position="798"/>
    </location>
</feature>
<evidence type="ECO:0000256" key="5">
    <source>
        <dbReference type="SAM" id="MobiDB-lite"/>
    </source>
</evidence>
<evidence type="ECO:0000256" key="1">
    <source>
        <dbReference type="ARBA" id="ARBA00004123"/>
    </source>
</evidence>
<dbReference type="SUPFAM" id="SSF47459">
    <property type="entry name" value="HLH, helix-loop-helix DNA-binding domain"/>
    <property type="match status" value="1"/>
</dbReference>
<evidence type="ECO:0000256" key="2">
    <source>
        <dbReference type="ARBA" id="ARBA00023125"/>
    </source>
</evidence>
<feature type="compositionally biased region" description="Pro residues" evidence="5">
    <location>
        <begin position="648"/>
        <end position="657"/>
    </location>
</feature>
<dbReference type="Proteomes" id="UP001620626">
    <property type="component" value="Unassembled WGS sequence"/>
</dbReference>
<keyword evidence="2" id="KW-0238">DNA-binding</keyword>
<dbReference type="CDD" id="cd19699">
    <property type="entry name" value="bHLH_TS_dMYOD_like"/>
    <property type="match status" value="1"/>
</dbReference>
<dbReference type="InterPro" id="IPR036638">
    <property type="entry name" value="HLH_DNA-bd_sf"/>
</dbReference>
<dbReference type="Gene3D" id="4.10.280.10">
    <property type="entry name" value="Helix-loop-helix DNA-binding domain"/>
    <property type="match status" value="1"/>
</dbReference>
<keyword evidence="3" id="KW-0539">Nucleus</keyword>
<gene>
    <name evidence="7" type="ORF">niasHT_007256</name>
</gene>
<dbReference type="InterPro" id="IPR011598">
    <property type="entry name" value="bHLH_dom"/>
</dbReference>
<evidence type="ECO:0000256" key="3">
    <source>
        <dbReference type="ARBA" id="ARBA00023242"/>
    </source>
</evidence>
<proteinExistence type="predicted"/>
<dbReference type="GO" id="GO:0003677">
    <property type="term" value="F:DNA binding"/>
    <property type="evidence" value="ECO:0007669"/>
    <property type="project" value="UniProtKB-KW"/>
</dbReference>
<feature type="compositionally biased region" description="Low complexity" evidence="5">
    <location>
        <begin position="386"/>
        <end position="404"/>
    </location>
</feature>
<dbReference type="Pfam" id="PF00010">
    <property type="entry name" value="HLH"/>
    <property type="match status" value="1"/>
</dbReference>
<feature type="compositionally biased region" description="Low complexity" evidence="5">
    <location>
        <begin position="762"/>
        <end position="772"/>
    </location>
</feature>
<feature type="compositionally biased region" description="Basic and acidic residues" evidence="5">
    <location>
        <begin position="738"/>
        <end position="761"/>
    </location>
</feature>
<feature type="region of interest" description="Disordered" evidence="5">
    <location>
        <begin position="646"/>
        <end position="708"/>
    </location>
</feature>
<feature type="region of interest" description="Disordered" evidence="5">
    <location>
        <begin position="296"/>
        <end position="323"/>
    </location>
</feature>
<dbReference type="PANTHER" id="PTHR11534">
    <property type="entry name" value="MYOGENIC FACTOR"/>
    <property type="match status" value="1"/>
</dbReference>
<reference evidence="7 8" key="1">
    <citation type="submission" date="2024-10" db="EMBL/GenBank/DDBJ databases">
        <authorList>
            <person name="Kim D."/>
        </authorList>
    </citation>
    <scope>NUCLEOTIDE SEQUENCE [LARGE SCALE GENOMIC DNA]</scope>
    <source>
        <strain evidence="7">BH-2024</strain>
    </source>
</reference>
<dbReference type="AlphaFoldDB" id="A0ABD2LL50"/>
<sequence>MMRGREGEEEESPPALLPPPVHPSAERQDRPQKKLFKAHQTEGGRAAGVSWPLRRLGREEGNNKVCLLWWTERKAKRKNRNEGTSRGHGGTTGGRGTQRRRSPQLAPIGRTDDHPINAAFSLPFGAMNPHQQQLNEMSMKAMGMGLPHEYDPLYGYALSRPSSTGAAQRAVASTALLVDEQQQLATLTAFSVSSAVTNSPMDYTASANVLGPPAYDQLQLYRYSNGYYTAAGAVASLPANGGGVWGAAGGGGNAYHQLTGNAADFCGQPQQQHNANALCNSFGNATPTILLSNALQQQPQQMQHHHQTQAQQQQQRNSPSAVSDFVHSVVQVSAAQPPPPAQHLTELIPAHQPQQHNAMINHPQPNRRGRGTNGGNRTVKTETKQDQQQQQMMNAQTANAPPQAQKRRVPNTAKGPAAKASATTVSGAAPPSDPFGAANSSFGTSTANSSAASMPPIKKTKYSVERRKAATMRERRRLRKVNDAFEVVKLRTCPNPNQRLPKVEILRGAIEYIGMLEGLLQTHAKIGPILAAAAHQQQQNIAEAGDETMGGTETDGEIILNNFPAIVHSFYKNRSLYSSETPAMLEHQHQPGCCGMEEHHHHHGGTHQQHMPMEDELETADVFFHHHHRPMGHSHHFLPEELTLVPHNIPPHPPPANVGPRGHKQSKGRNGGGTIGRPPGSGKSAGGARGRGNASNKQIGGKQNANGGTETVLIQIEEEQTRQKTVDEIFDGGGQILAEEKSEGKAEKERERELGEDEQRGQIEGQQQQQQDEAVHAKAERQKKGTEETQANAPIGDE</sequence>
<dbReference type="FunFam" id="4.10.280.10:FF:000005">
    <property type="entry name" value="Myogenic factor"/>
    <property type="match status" value="1"/>
</dbReference>
<keyword evidence="8" id="KW-1185">Reference proteome</keyword>
<feature type="compositionally biased region" description="Low complexity" evidence="5">
    <location>
        <begin position="296"/>
        <end position="315"/>
    </location>
</feature>
<feature type="region of interest" description="Disordered" evidence="5">
    <location>
        <begin position="76"/>
        <end position="113"/>
    </location>
</feature>
<feature type="compositionally biased region" description="Basic and acidic residues" evidence="5">
    <location>
        <begin position="462"/>
        <end position="473"/>
    </location>
</feature>
<dbReference type="EMBL" id="JBICBT010000362">
    <property type="protein sequence ID" value="KAL3115956.1"/>
    <property type="molecule type" value="Genomic_DNA"/>
</dbReference>
<feature type="compositionally biased region" description="Polar residues" evidence="5">
    <location>
        <begin position="438"/>
        <end position="452"/>
    </location>
</feature>
<name>A0ABD2LL50_9BILA</name>
<dbReference type="PROSITE" id="PS50888">
    <property type="entry name" value="BHLH"/>
    <property type="match status" value="1"/>
</dbReference>
<comment type="caution">
    <text evidence="7">The sequence shown here is derived from an EMBL/GenBank/DDBJ whole genome shotgun (WGS) entry which is preliminary data.</text>
</comment>